<dbReference type="EMBL" id="LT795058">
    <property type="protein sequence ID" value="SJX62599.1"/>
    <property type="molecule type" value="Genomic_DNA"/>
</dbReference>
<dbReference type="InterPro" id="IPR003609">
    <property type="entry name" value="Pan_app"/>
</dbReference>
<evidence type="ECO:0000256" key="6">
    <source>
        <dbReference type="ARBA" id="ARBA00023136"/>
    </source>
</evidence>
<protein>
    <recommendedName>
        <fullName evidence="9">Apple domain-containing protein</fullName>
    </recommendedName>
</protein>
<dbReference type="AlphaFoldDB" id="A0A2N8UCX7"/>
<comment type="subcellular location">
    <subcellularLocation>
        <location evidence="1">Membrane</location>
        <topology evidence="1">Single-pass type II membrane protein</topology>
    </subcellularLocation>
</comment>
<dbReference type="PANTHER" id="PTHR23033">
    <property type="entry name" value="BETA1,3-GALACTOSYLTRANSFERASE"/>
    <property type="match status" value="1"/>
</dbReference>
<gene>
    <name evidence="10" type="ORF">SRS1_10792</name>
</gene>
<evidence type="ECO:0000313" key="10">
    <source>
        <dbReference type="EMBL" id="SJX62599.1"/>
    </source>
</evidence>
<evidence type="ECO:0000256" key="2">
    <source>
        <dbReference type="ARBA" id="ARBA00006462"/>
    </source>
</evidence>
<evidence type="ECO:0000256" key="8">
    <source>
        <dbReference type="SAM" id="Phobius"/>
    </source>
</evidence>
<reference evidence="10 11" key="1">
    <citation type="submission" date="2017-02" db="EMBL/GenBank/DDBJ databases">
        <authorList>
            <person name="Peterson S.W."/>
        </authorList>
    </citation>
    <scope>NUCLEOTIDE SEQUENCE [LARGE SCALE GENOMIC DNA]</scope>
    <source>
        <strain evidence="10 11">SRS1_H2-8</strain>
    </source>
</reference>
<dbReference type="GO" id="GO:0016020">
    <property type="term" value="C:membrane"/>
    <property type="evidence" value="ECO:0007669"/>
    <property type="project" value="UniProtKB-SubCell"/>
</dbReference>
<keyword evidence="3 8" id="KW-0812">Transmembrane</keyword>
<dbReference type="Gene3D" id="3.90.550.50">
    <property type="match status" value="1"/>
</dbReference>
<evidence type="ECO:0000256" key="3">
    <source>
        <dbReference type="ARBA" id="ARBA00022692"/>
    </source>
</evidence>
<evidence type="ECO:0000259" key="9">
    <source>
        <dbReference type="Pfam" id="PF14295"/>
    </source>
</evidence>
<dbReference type="Pfam" id="PF14295">
    <property type="entry name" value="PAN_4"/>
    <property type="match status" value="1"/>
</dbReference>
<proteinExistence type="inferred from homology"/>
<evidence type="ECO:0000256" key="1">
    <source>
        <dbReference type="ARBA" id="ARBA00004606"/>
    </source>
</evidence>
<dbReference type="Proteomes" id="UP000239563">
    <property type="component" value="Chromosome V"/>
</dbReference>
<accession>A0A2N8UCX7</accession>
<keyword evidence="6 8" id="KW-0472">Membrane</keyword>
<dbReference type="InterPro" id="IPR026050">
    <property type="entry name" value="C1GALT1/C1GALT1_chp1"/>
</dbReference>
<evidence type="ECO:0000256" key="5">
    <source>
        <dbReference type="ARBA" id="ARBA00022989"/>
    </source>
</evidence>
<organism evidence="10 11">
    <name type="scientific">Sporisorium reilianum f. sp. reilianum</name>
    <dbReference type="NCBI Taxonomy" id="72559"/>
    <lineage>
        <taxon>Eukaryota</taxon>
        <taxon>Fungi</taxon>
        <taxon>Dikarya</taxon>
        <taxon>Basidiomycota</taxon>
        <taxon>Ustilaginomycotina</taxon>
        <taxon>Ustilaginomycetes</taxon>
        <taxon>Ustilaginales</taxon>
        <taxon>Ustilaginaceae</taxon>
        <taxon>Sporisorium</taxon>
    </lineage>
</organism>
<keyword evidence="7" id="KW-0175">Coiled coil</keyword>
<feature type="coiled-coil region" evidence="7">
    <location>
        <begin position="78"/>
        <end position="105"/>
    </location>
</feature>
<feature type="domain" description="Apple" evidence="9">
    <location>
        <begin position="485"/>
        <end position="521"/>
    </location>
</feature>
<name>A0A2N8UCX7_9BASI</name>
<comment type="similarity">
    <text evidence="2">Belongs to the glycosyltransferase 31 family. Beta3-Gal-T subfamily.</text>
</comment>
<evidence type="ECO:0000313" key="11">
    <source>
        <dbReference type="Proteomes" id="UP000239563"/>
    </source>
</evidence>
<keyword evidence="5 8" id="KW-1133">Transmembrane helix</keyword>
<feature type="transmembrane region" description="Helical" evidence="8">
    <location>
        <begin position="59"/>
        <end position="77"/>
    </location>
</feature>
<evidence type="ECO:0000256" key="7">
    <source>
        <dbReference type="SAM" id="Coils"/>
    </source>
</evidence>
<evidence type="ECO:0000256" key="4">
    <source>
        <dbReference type="ARBA" id="ARBA00022968"/>
    </source>
</evidence>
<keyword evidence="4" id="KW-0735">Signal-anchor</keyword>
<dbReference type="PANTHER" id="PTHR23033:SF47">
    <property type="entry name" value="APPLE DOMAIN-CONTAINING PROTEIN-RELATED"/>
    <property type="match status" value="1"/>
</dbReference>
<sequence>MTAYPRAAKASSPHVVVAYKDDDDAHDDQHTSLLPSTSISGAQMPVVGQAKRRSCWKRLILCISLVAVCVGVFETAFHGKEAESLQAAKEKISQLEQQLRTKFRGGFDRVMSTIAPPPSAPSSVTINGTAETDATTDKDTAIEAVKRQSMIVLKTGASVLFDRLPVQLLLAQSHIHPDVHRSGTHGYDGPAFLVYSDAHVQLGPFDVRDAFANASTYARNSPGFGPRYTALHKLLSDPASARASSFTEGWNLDKWKFLYMWQDAFRRDPAREWYIGYEADTFVLWDSLFRFLATQDSAKEQIFGCAYVLTPSQETFANGGCPYVVSGALMRSTFGKDAHFAEKFDKSVEKSCCGDAELSIALRKSATVPLERLADSGARFQREPPQEVLFDEGNWCQPIFGFHHLAPDQVTQLSRIERDIRRTKSANQTILYSDFFDHVAPRVLQTALRSLEPGTNASEPVNLKPTQENWEAFTSSDRGVEVGSKTNDAAQCLHQCMDKPQCMAWVWSKVGKHDASGSCLLMLDVMKIGKAYEGSGLRTSGWITKHVAAFKERHVCKDAPAA</sequence>